<reference evidence="1 2" key="1">
    <citation type="submission" date="2020-03" db="EMBL/GenBank/DDBJ databases">
        <title>Genomic Encyclopedia of Type Strains, Phase III (KMG-III): the genomes of soil and plant-associated and newly described type strains.</title>
        <authorList>
            <person name="Whitman W."/>
        </authorList>
    </citation>
    <scope>NUCLEOTIDE SEQUENCE [LARGE SCALE GENOMIC DNA]</scope>
    <source>
        <strain evidence="1 2">CECT 4207</strain>
    </source>
</reference>
<dbReference type="RefSeq" id="WP_167269703.1">
    <property type="nucleotide sequence ID" value="NZ_BAAAVO010000003.1"/>
</dbReference>
<sequence length="235" mass="26023">MSTVLSGGSSVMCQHEVLYVGRAEDVNRRLDSHKTIQRIYEQHAHSKWDIFVTPLVIEETLTLFGDHIDDADTQGDPGLLFTEFGQRAEGRASATAIAVAEHAMISYFKPDYNTKLKEWDGRLPTKHFDVMRRGGARLAVVHVQGAYELARFFSQNVQEERTHVIWAEVPTDTRVTGYGAIPSTQAPQAKGLGGYDLMLNSSTSLKGLYDTSDIVLTTFGAYPPDLMPSGSAWTL</sequence>
<proteinExistence type="predicted"/>
<evidence type="ECO:0008006" key="3">
    <source>
        <dbReference type="Google" id="ProtNLM"/>
    </source>
</evidence>
<dbReference type="Proteomes" id="UP000802392">
    <property type="component" value="Unassembled WGS sequence"/>
</dbReference>
<keyword evidence="2" id="KW-1185">Reference proteome</keyword>
<protein>
    <recommendedName>
        <fullName evidence="3">GIY-YIG domain-containing protein</fullName>
    </recommendedName>
</protein>
<organism evidence="1 2">
    <name type="scientific">Paenarthrobacter ilicis</name>
    <dbReference type="NCBI Taxonomy" id="43665"/>
    <lineage>
        <taxon>Bacteria</taxon>
        <taxon>Bacillati</taxon>
        <taxon>Actinomycetota</taxon>
        <taxon>Actinomycetes</taxon>
        <taxon>Micrococcales</taxon>
        <taxon>Micrococcaceae</taxon>
        <taxon>Paenarthrobacter</taxon>
    </lineage>
</organism>
<gene>
    <name evidence="1" type="ORF">FHR86_003829</name>
</gene>
<evidence type="ECO:0000313" key="2">
    <source>
        <dbReference type="Proteomes" id="UP000802392"/>
    </source>
</evidence>
<dbReference type="EMBL" id="JAAOZD010000014">
    <property type="protein sequence ID" value="NIJ03470.1"/>
    <property type="molecule type" value="Genomic_DNA"/>
</dbReference>
<accession>A0ABX0TNQ5</accession>
<comment type="caution">
    <text evidence="1">The sequence shown here is derived from an EMBL/GenBank/DDBJ whole genome shotgun (WGS) entry which is preliminary data.</text>
</comment>
<name>A0ABX0TNQ5_9MICC</name>
<evidence type="ECO:0000313" key="1">
    <source>
        <dbReference type="EMBL" id="NIJ03470.1"/>
    </source>
</evidence>